<evidence type="ECO:0000259" key="2">
    <source>
        <dbReference type="PROSITE" id="PS51379"/>
    </source>
</evidence>
<dbReference type="Proteomes" id="UP000217265">
    <property type="component" value="Chromosome"/>
</dbReference>
<dbReference type="SUPFAM" id="SSF53706">
    <property type="entry name" value="Formate dehydrogenase/DMSO reductase, domains 1-3"/>
    <property type="match status" value="1"/>
</dbReference>
<feature type="domain" description="4Fe-4S ferredoxin-type" evidence="2">
    <location>
        <begin position="892"/>
        <end position="923"/>
    </location>
</feature>
<dbReference type="PANTHER" id="PTHR42783:SF3">
    <property type="entry name" value="GLUTAMATE SYNTHASE [NADPH] SMALL CHAIN-RELATED"/>
    <property type="match status" value="1"/>
</dbReference>
<sequence>MKRKVLHPEPSPSEQLNGPKYWRSLDEMAATPGFKQHLEREFPEGASNLDGVDRRGFFKLMAASFALGGVGLAAGCRRPEAHILPYGKSVEGLIPGLPLYFATAMPMRKSAVPVIAETHQGRPTKLEGNPSYAPYGGGTNAFVQASVLDLYDPDRATTHTIGGTAVTIAAIQDKLAGIGKAYESSQGAGLAFLAEESGSPTRAALVARLKAKFPKAIWAEYEPVNDTPPLAAAQAAFGKNVQPLYQFAKAKRIVSLDADFFHSEAASLYYAREFSKGRKVTSVKDEMNRLYVVESGFTLTGGMADHRLRLASSHMLALAGALAAQITGDSSFAPLAQGLDFKDKDKWIAACAKDLTDHRGQSLVVAGAHLPAEVHAIAYAINLALGNVGQTVDFLEVEAPSAASINDLASAIKAASVKTLVVLGGNPSYNAPADLDWAALQKSVFEVIRHGYYVDETSTNSAAHIGATHYLESWGDARTADGTIVAVQPMILPLFNGLTELEVLARISGEVTSDAYSLVYQTITTIAGGDADDVFRKFLHDGVLAGSSFRKASVSLSSSDLGRLLNNTPKFQALSKDNLEVRFTTDQKIDDGRFANNGWLQECPDPITKISWDNAILISPKLARELDIYPVGSGIQVARVEEADFEVGKENARLAEITIGGRTIKGPLHIQPGLSNYTLILPLGYGRTVSGRVGKGQGFDAYRLRTSAGMSYAVGATIKLTGERYKLANTQEHWSMEGRDIVREANFDEYLKNPGFVDDIGTESHSPAIYGADNTPTNDNKLSREERAQLAAKRATELPRGGSLYVTPAFNGVHQWGMAIDLNTCIGCNACIIACQAENNIPIVGKDQVMRGREMHWIRLDRYYSDGQADARAMADLFSDTPSKNRELPEDPQVSLQPIACAHCETAPCETVCPVNATVHDEEGLNGMAYNRCIGTRYCANNCPYKVRRFNFFDWNKRQLDQLYMGPLGESGMPELVKMVKNPDVTVRMRGVMEKCTYCVQRIQQAKIAQKVKAKASADVKIPDGTVKVACQQACPVDGVYFGDISDPTSEVSKAKAREQDYSLLGYLNVRPRTTFLGKLRNPNPSMPDYAAIKTPFSRQEYENKNHPQHGDGHGHGHDHSHGAGEQDSHGTPAKNEHGHTSLQNLKRLGGLV</sequence>
<dbReference type="OrthoDB" id="9779457at2"/>
<dbReference type="RefSeq" id="WP_096054514.1">
    <property type="nucleotide sequence ID" value="NZ_CP023344.1"/>
</dbReference>
<proteinExistence type="predicted"/>
<protein>
    <submittedName>
        <fullName evidence="3">Hydrogenase</fullName>
    </submittedName>
</protein>
<dbReference type="InterPro" id="IPR030948">
    <property type="entry name" value="TAT_var_transloc_signal_dom"/>
</dbReference>
<dbReference type="Gene3D" id="3.30.70.20">
    <property type="match status" value="2"/>
</dbReference>
<name>A0A290Q2J8_9BACT</name>
<feature type="compositionally biased region" description="Basic and acidic residues" evidence="1">
    <location>
        <begin position="1102"/>
        <end position="1140"/>
    </location>
</feature>
<dbReference type="AlphaFoldDB" id="A0A290Q2J8"/>
<dbReference type="NCBIfam" id="TIGR04519">
    <property type="entry name" value="MoCo_extend_TAT"/>
    <property type="match status" value="1"/>
</dbReference>
<organism evidence="3 4">
    <name type="scientific">Nibricoccus aquaticus</name>
    <dbReference type="NCBI Taxonomy" id="2576891"/>
    <lineage>
        <taxon>Bacteria</taxon>
        <taxon>Pseudomonadati</taxon>
        <taxon>Verrucomicrobiota</taxon>
        <taxon>Opitutia</taxon>
        <taxon>Opitutales</taxon>
        <taxon>Opitutaceae</taxon>
        <taxon>Nibricoccus</taxon>
    </lineage>
</organism>
<dbReference type="CDD" id="cd10551">
    <property type="entry name" value="PsrB"/>
    <property type="match status" value="1"/>
</dbReference>
<dbReference type="SUPFAM" id="SSF54862">
    <property type="entry name" value="4Fe-4S ferredoxins"/>
    <property type="match status" value="1"/>
</dbReference>
<gene>
    <name evidence="3" type="ORF">CMV30_02260</name>
</gene>
<feature type="domain" description="4Fe-4S ferredoxin-type" evidence="2">
    <location>
        <begin position="816"/>
        <end position="846"/>
    </location>
</feature>
<dbReference type="EMBL" id="CP023344">
    <property type="protein sequence ID" value="ATC62879.1"/>
    <property type="molecule type" value="Genomic_DNA"/>
</dbReference>
<accession>A0A290Q2J8</accession>
<evidence type="ECO:0000313" key="3">
    <source>
        <dbReference type="EMBL" id="ATC62879.1"/>
    </source>
</evidence>
<dbReference type="KEGG" id="vbh:CMV30_02260"/>
<dbReference type="CDD" id="cd02784">
    <property type="entry name" value="MopB_CT_PHLH"/>
    <property type="match status" value="1"/>
</dbReference>
<keyword evidence="4" id="KW-1185">Reference proteome</keyword>
<evidence type="ECO:0000256" key="1">
    <source>
        <dbReference type="SAM" id="MobiDB-lite"/>
    </source>
</evidence>
<dbReference type="Pfam" id="PF12838">
    <property type="entry name" value="Fer4_7"/>
    <property type="match status" value="1"/>
</dbReference>
<dbReference type="PANTHER" id="PTHR42783">
    <property type="entry name" value="GLUTAMATE SYNTHASE [NADPH] SMALL CHAIN"/>
    <property type="match status" value="1"/>
</dbReference>
<reference evidence="3 4" key="1">
    <citation type="submission" date="2017-09" db="EMBL/GenBank/DDBJ databases">
        <title>Complete genome sequence of Verrucomicrobial strain HZ-65, isolated from freshwater.</title>
        <authorList>
            <person name="Choi A."/>
        </authorList>
    </citation>
    <scope>NUCLEOTIDE SEQUENCE [LARGE SCALE GENOMIC DNA]</scope>
    <source>
        <strain evidence="3 4">HZ-65</strain>
    </source>
</reference>
<dbReference type="InterPro" id="IPR017896">
    <property type="entry name" value="4Fe4S_Fe-S-bd"/>
</dbReference>
<dbReference type="PROSITE" id="PS51379">
    <property type="entry name" value="4FE4S_FER_2"/>
    <property type="match status" value="2"/>
</dbReference>
<evidence type="ECO:0000313" key="4">
    <source>
        <dbReference type="Proteomes" id="UP000217265"/>
    </source>
</evidence>
<feature type="region of interest" description="Disordered" evidence="1">
    <location>
        <begin position="1102"/>
        <end position="1153"/>
    </location>
</feature>